<dbReference type="KEGG" id="hgn:E6W36_13145"/>
<evidence type="ECO:0000313" key="5">
    <source>
        <dbReference type="Proteomes" id="UP000298714"/>
    </source>
</evidence>
<dbReference type="PROSITE" id="PS50110">
    <property type="entry name" value="RESPONSE_REGULATORY"/>
    <property type="match status" value="1"/>
</dbReference>
<name>A0A4D7C4U9_9SPHN</name>
<dbReference type="PANTHER" id="PTHR44591:SF3">
    <property type="entry name" value="RESPONSE REGULATORY DOMAIN-CONTAINING PROTEIN"/>
    <property type="match status" value="1"/>
</dbReference>
<sequence>MALNLERLSVVVVDDSMFIRSLLANSLRVLGVGQISLQDHGGSAIELLQMVQKDPVRAGMMSVDLIISNWEMSPVDGTMLLRWVRRHKDSPDRFVPFLMLTAHSERSRVEELRDMGVTEVITKPFTIRALGKSWSPPFRATASTCIPRIISGRTGGVRCCRTKGRSGAASLTRARKWRSFMAEAAKPKVRVRLYRFRNRLKEKTAGLGGDTPLVLDEALLASAEKLFEDMAEDYPDWVSRQIEQLLELHRRCVDTPDARRLLFEQINAIAHDMKGQGGTFGYALVTTIATSLNRFSGMRTAIQDRHVEIIKAHVDAMRAVIRDRLKADGGETGKALVKGLETVIARFEG</sequence>
<dbReference type="Pfam" id="PF00072">
    <property type="entry name" value="Response_reg"/>
    <property type="match status" value="1"/>
</dbReference>
<dbReference type="PANTHER" id="PTHR44591">
    <property type="entry name" value="STRESS RESPONSE REGULATOR PROTEIN 1"/>
    <property type="match status" value="1"/>
</dbReference>
<dbReference type="SMART" id="SM00448">
    <property type="entry name" value="REC"/>
    <property type="match status" value="1"/>
</dbReference>
<feature type="domain" description="Response regulatory" evidence="3">
    <location>
        <begin position="9"/>
        <end position="138"/>
    </location>
</feature>
<evidence type="ECO:0000256" key="1">
    <source>
        <dbReference type="ARBA" id="ARBA00022553"/>
    </source>
</evidence>
<proteinExistence type="predicted"/>
<organism evidence="4 5">
    <name type="scientific">Hankyongella ginsenosidimutans</name>
    <dbReference type="NCBI Taxonomy" id="1763828"/>
    <lineage>
        <taxon>Bacteria</taxon>
        <taxon>Pseudomonadati</taxon>
        <taxon>Pseudomonadota</taxon>
        <taxon>Alphaproteobacteria</taxon>
        <taxon>Sphingomonadales</taxon>
        <taxon>Sphingomonadaceae</taxon>
        <taxon>Hankyongella</taxon>
    </lineage>
</organism>
<dbReference type="InterPro" id="IPR036641">
    <property type="entry name" value="HPT_dom_sf"/>
</dbReference>
<accession>A0A4D7C4U9</accession>
<keyword evidence="1" id="KW-0597">Phosphoprotein</keyword>
<dbReference type="SUPFAM" id="SSF47226">
    <property type="entry name" value="Histidine-containing phosphotransfer domain, HPT domain"/>
    <property type="match status" value="1"/>
</dbReference>
<dbReference type="RefSeq" id="WP_222872968.1">
    <property type="nucleotide sequence ID" value="NZ_CP039704.1"/>
</dbReference>
<comment type="caution">
    <text evidence="2">Lacks conserved residue(s) required for the propagation of feature annotation.</text>
</comment>
<gene>
    <name evidence="4" type="ORF">E6W36_13145</name>
</gene>
<dbReference type="SUPFAM" id="SSF52172">
    <property type="entry name" value="CheY-like"/>
    <property type="match status" value="1"/>
</dbReference>
<dbReference type="InterPro" id="IPR001789">
    <property type="entry name" value="Sig_transdc_resp-reg_receiver"/>
</dbReference>
<dbReference type="EMBL" id="CP039704">
    <property type="protein sequence ID" value="QCI80111.1"/>
    <property type="molecule type" value="Genomic_DNA"/>
</dbReference>
<keyword evidence="5" id="KW-1185">Reference proteome</keyword>
<dbReference type="GO" id="GO:0000160">
    <property type="term" value="P:phosphorelay signal transduction system"/>
    <property type="evidence" value="ECO:0007669"/>
    <property type="project" value="InterPro"/>
</dbReference>
<evidence type="ECO:0000256" key="2">
    <source>
        <dbReference type="PROSITE-ProRule" id="PRU00169"/>
    </source>
</evidence>
<reference evidence="5" key="1">
    <citation type="submission" date="2019-04" db="EMBL/GenBank/DDBJ databases">
        <title>Complete genome sequence of Sphingomonas sp. W1-2-3.</title>
        <authorList>
            <person name="Im W.T."/>
        </authorList>
    </citation>
    <scope>NUCLEOTIDE SEQUENCE [LARGE SCALE GENOMIC DNA]</scope>
    <source>
        <strain evidence="5">W1-2-3</strain>
    </source>
</reference>
<dbReference type="Gene3D" id="3.40.50.2300">
    <property type="match status" value="1"/>
</dbReference>
<dbReference type="AlphaFoldDB" id="A0A4D7C4U9"/>
<evidence type="ECO:0000313" key="4">
    <source>
        <dbReference type="EMBL" id="QCI80111.1"/>
    </source>
</evidence>
<protein>
    <submittedName>
        <fullName evidence="4">Response regulator</fullName>
    </submittedName>
</protein>
<evidence type="ECO:0000259" key="3">
    <source>
        <dbReference type="PROSITE" id="PS50110"/>
    </source>
</evidence>
<dbReference type="InterPro" id="IPR011006">
    <property type="entry name" value="CheY-like_superfamily"/>
</dbReference>
<dbReference type="Proteomes" id="UP000298714">
    <property type="component" value="Chromosome"/>
</dbReference>
<dbReference type="InterPro" id="IPR050595">
    <property type="entry name" value="Bact_response_regulator"/>
</dbReference>